<comment type="similarity">
    <text evidence="1">Belongs to the GerABKA family.</text>
</comment>
<keyword evidence="4" id="KW-1133">Transmembrane helix</keyword>
<feature type="transmembrane region" description="Helical" evidence="4">
    <location>
        <begin position="338"/>
        <end position="359"/>
    </location>
</feature>
<feature type="region of interest" description="Disordered" evidence="3">
    <location>
        <begin position="1"/>
        <end position="23"/>
    </location>
</feature>
<reference evidence="5 6" key="1">
    <citation type="submission" date="2023-07" db="EMBL/GenBank/DDBJ databases">
        <title>Sorghum-associated microbial communities from plants grown in Nebraska, USA.</title>
        <authorList>
            <person name="Schachtman D."/>
        </authorList>
    </citation>
    <scope>NUCLEOTIDE SEQUENCE [LARGE SCALE GENOMIC DNA]</scope>
    <source>
        <strain evidence="5 6">CC482</strain>
    </source>
</reference>
<keyword evidence="2 4" id="KW-0472">Membrane</keyword>
<feature type="transmembrane region" description="Helical" evidence="4">
    <location>
        <begin position="396"/>
        <end position="415"/>
    </location>
</feature>
<keyword evidence="6" id="KW-1185">Reference proteome</keyword>
<protein>
    <recommendedName>
        <fullName evidence="7">Spore germination protein</fullName>
    </recommendedName>
</protein>
<dbReference type="PIRSF" id="PIRSF005690">
    <property type="entry name" value="GerBA"/>
    <property type="match status" value="1"/>
</dbReference>
<sequence>MNENERESGESHGRESKPSITHEQFRESIGKCNDIVEHSVMISDSDSRYVTLFYCDGMIDHQQMQLGLLPQLDNWAKYIFSRAVVHEHPIDKKSALFSKIDTDEGTEDLYAFLFSGSVILLFDGLHEFYEYNIGSQPGRTPEESTMELSLKGPRDGFVEQLSTNVALVRKRLRTPHMHVQYMRIGTESQTEVAIVYMADKAKPMLIDETIARLENIRIPSLNGGGHLEELISDRPFSFFPLVDYIGRPDYVVQSIMNGRVAVLVDGSPSAVIAPGNFLLLIKSPEDMHLPYYFVMLERLLRLVGLALSMCLPGFWIALCSFNTDQIPFQLLATVTISRMGLPLSSTMEMFLMLTMFELFREAGVRLPRPVGQTVSVVGGLIVGDAAIRAGLTSPTMLVVAAVTAVSTFTLVNQSLGGTVSLIRYLILILASTLGMFGFMVGTLAVIIYLCSLESFGMSYLAPIAPPQFRKWFTALFQLPWKVRSSERRDRR</sequence>
<evidence type="ECO:0000313" key="5">
    <source>
        <dbReference type="EMBL" id="MDQ0110974.1"/>
    </source>
</evidence>
<accession>A0ABT9TUE3</accession>
<proteinExistence type="inferred from homology"/>
<dbReference type="PANTHER" id="PTHR22550">
    <property type="entry name" value="SPORE GERMINATION PROTEIN"/>
    <property type="match status" value="1"/>
</dbReference>
<evidence type="ECO:0000256" key="4">
    <source>
        <dbReference type="SAM" id="Phobius"/>
    </source>
</evidence>
<feature type="transmembrane region" description="Helical" evidence="4">
    <location>
        <begin position="421"/>
        <end position="450"/>
    </location>
</feature>
<dbReference type="Pfam" id="PF03323">
    <property type="entry name" value="GerA"/>
    <property type="match status" value="1"/>
</dbReference>
<evidence type="ECO:0000256" key="1">
    <source>
        <dbReference type="ARBA" id="ARBA00005278"/>
    </source>
</evidence>
<evidence type="ECO:0008006" key="7">
    <source>
        <dbReference type="Google" id="ProtNLM"/>
    </source>
</evidence>
<evidence type="ECO:0000256" key="2">
    <source>
        <dbReference type="ARBA" id="ARBA00023136"/>
    </source>
</evidence>
<evidence type="ECO:0000256" key="3">
    <source>
        <dbReference type="SAM" id="MobiDB-lite"/>
    </source>
</evidence>
<dbReference type="InterPro" id="IPR050768">
    <property type="entry name" value="UPF0353/GerABKA_families"/>
</dbReference>
<dbReference type="RefSeq" id="WP_307200503.1">
    <property type="nucleotide sequence ID" value="NZ_JAUSST010000004.1"/>
</dbReference>
<dbReference type="PANTHER" id="PTHR22550:SF5">
    <property type="entry name" value="LEUCINE ZIPPER PROTEIN 4"/>
    <property type="match status" value="1"/>
</dbReference>
<gene>
    <name evidence="5" type="ORF">J2T15_000390</name>
</gene>
<comment type="caution">
    <text evidence="5">The sequence shown here is derived from an EMBL/GenBank/DDBJ whole genome shotgun (WGS) entry which is preliminary data.</text>
</comment>
<dbReference type="Proteomes" id="UP001229346">
    <property type="component" value="Unassembled WGS sequence"/>
</dbReference>
<name>A0ABT9TUE3_PAEHA</name>
<feature type="transmembrane region" description="Helical" evidence="4">
    <location>
        <begin position="299"/>
        <end position="318"/>
    </location>
</feature>
<evidence type="ECO:0000313" key="6">
    <source>
        <dbReference type="Proteomes" id="UP001229346"/>
    </source>
</evidence>
<dbReference type="InterPro" id="IPR004995">
    <property type="entry name" value="Spore_Ger"/>
</dbReference>
<keyword evidence="4" id="KW-0812">Transmembrane</keyword>
<organism evidence="5 6">
    <name type="scientific">Paenibacillus harenae</name>
    <dbReference type="NCBI Taxonomy" id="306543"/>
    <lineage>
        <taxon>Bacteria</taxon>
        <taxon>Bacillati</taxon>
        <taxon>Bacillota</taxon>
        <taxon>Bacilli</taxon>
        <taxon>Bacillales</taxon>
        <taxon>Paenibacillaceae</taxon>
        <taxon>Paenibacillus</taxon>
    </lineage>
</organism>
<feature type="compositionally biased region" description="Basic and acidic residues" evidence="3">
    <location>
        <begin position="1"/>
        <end position="17"/>
    </location>
</feature>
<dbReference type="EMBL" id="JAUSSU010000001">
    <property type="protein sequence ID" value="MDQ0110974.1"/>
    <property type="molecule type" value="Genomic_DNA"/>
</dbReference>